<dbReference type="AlphaFoldDB" id="A0A4R6RK76"/>
<evidence type="ECO:0000256" key="4">
    <source>
        <dbReference type="ARBA" id="ARBA00022741"/>
    </source>
</evidence>
<dbReference type="InterPro" id="IPR017871">
    <property type="entry name" value="ABC_transporter-like_CS"/>
</dbReference>
<dbReference type="PANTHER" id="PTHR42781:SF4">
    <property type="entry name" value="SPERMIDINE_PUTRESCINE IMPORT ATP-BINDING PROTEIN POTA"/>
    <property type="match status" value="1"/>
</dbReference>
<dbReference type="InterPro" id="IPR003593">
    <property type="entry name" value="AAA+_ATPase"/>
</dbReference>
<dbReference type="Pfam" id="PF00005">
    <property type="entry name" value="ABC_tran"/>
    <property type="match status" value="1"/>
</dbReference>
<keyword evidence="4" id="KW-0547">Nucleotide-binding</keyword>
<dbReference type="InterPro" id="IPR008995">
    <property type="entry name" value="Mo/tungstate-bd_C_term_dom"/>
</dbReference>
<name>A0A4R6RK76_9HYPH</name>
<organism evidence="7 8">
    <name type="scientific">Oharaeibacter diazotrophicus</name>
    <dbReference type="NCBI Taxonomy" id="1920512"/>
    <lineage>
        <taxon>Bacteria</taxon>
        <taxon>Pseudomonadati</taxon>
        <taxon>Pseudomonadota</taxon>
        <taxon>Alphaproteobacteria</taxon>
        <taxon>Hyphomicrobiales</taxon>
        <taxon>Pleomorphomonadaceae</taxon>
        <taxon>Oharaeibacter</taxon>
    </lineage>
</organism>
<dbReference type="GO" id="GO:0016887">
    <property type="term" value="F:ATP hydrolysis activity"/>
    <property type="evidence" value="ECO:0007669"/>
    <property type="project" value="InterPro"/>
</dbReference>
<dbReference type="EMBL" id="SNXY01000006">
    <property type="protein sequence ID" value="TDP86327.1"/>
    <property type="molecule type" value="Genomic_DNA"/>
</dbReference>
<keyword evidence="5 7" id="KW-0067">ATP-binding</keyword>
<proteinExistence type="inferred from homology"/>
<dbReference type="SMART" id="SM00382">
    <property type="entry name" value="AAA"/>
    <property type="match status" value="1"/>
</dbReference>
<dbReference type="Pfam" id="PF08402">
    <property type="entry name" value="TOBE_2"/>
    <property type="match status" value="1"/>
</dbReference>
<dbReference type="SUPFAM" id="SSF50331">
    <property type="entry name" value="MOP-like"/>
    <property type="match status" value="1"/>
</dbReference>
<keyword evidence="8" id="KW-1185">Reference proteome</keyword>
<dbReference type="InterPro" id="IPR013611">
    <property type="entry name" value="Transp-assoc_OB_typ2"/>
</dbReference>
<gene>
    <name evidence="7" type="ORF">EDD54_0197</name>
</gene>
<accession>A0A4R6RK76</accession>
<dbReference type="Gene3D" id="3.40.50.300">
    <property type="entry name" value="P-loop containing nucleotide triphosphate hydrolases"/>
    <property type="match status" value="1"/>
</dbReference>
<evidence type="ECO:0000259" key="6">
    <source>
        <dbReference type="PROSITE" id="PS50893"/>
    </source>
</evidence>
<sequence length="377" mass="39181">MATGDNDAAGGGTAIIDATGIVKDYGHARALHGVSLTVAAGEFVALVGPSGCGKTTLLKILAGFEEATAGRLTIQGRDMHGVPAAARPTRMVFQKLALFPHKTVGDNIGFPLKLQKVAKADATARVAAMADLMHLKPEYLGRWPAQLSGGEQQRVALARALVSQPSVLLLDEPMSALDAKLKKSLQAELKKLHRELGTSFVLVTHDLEEAMMLADRICVMRAGRVVQIGTPADIYYRPVDTFVAGFIGETNFLPVTATAAAGGGFSVTSPLARGGAATIAAERAAPGAGAGRAALLVRPETIGFVTGEPAPGRWVLDGEVEEYFVKGASTQYRVRVAGLQAALVMDLPGSLELPAEVGAKVAVGFDPAGAYLLPEAP</sequence>
<evidence type="ECO:0000256" key="5">
    <source>
        <dbReference type="ARBA" id="ARBA00022840"/>
    </source>
</evidence>
<dbReference type="InterPro" id="IPR050093">
    <property type="entry name" value="ABC_SmlMolc_Importer"/>
</dbReference>
<dbReference type="FunFam" id="3.40.50.300:FF:000042">
    <property type="entry name" value="Maltose/maltodextrin ABC transporter, ATP-binding protein"/>
    <property type="match status" value="1"/>
</dbReference>
<comment type="similarity">
    <text evidence="2">Belongs to the ABC transporter superfamily.</text>
</comment>
<dbReference type="GO" id="GO:0043190">
    <property type="term" value="C:ATP-binding cassette (ABC) transporter complex"/>
    <property type="evidence" value="ECO:0007669"/>
    <property type="project" value="InterPro"/>
</dbReference>
<dbReference type="PROSITE" id="PS00211">
    <property type="entry name" value="ABC_TRANSPORTER_1"/>
    <property type="match status" value="1"/>
</dbReference>
<dbReference type="PANTHER" id="PTHR42781">
    <property type="entry name" value="SPERMIDINE/PUTRESCINE IMPORT ATP-BINDING PROTEIN POTA"/>
    <property type="match status" value="1"/>
</dbReference>
<dbReference type="RefSeq" id="WP_166653418.1">
    <property type="nucleotide sequence ID" value="NZ_BSPM01000008.1"/>
</dbReference>
<dbReference type="GO" id="GO:0005524">
    <property type="term" value="F:ATP binding"/>
    <property type="evidence" value="ECO:0007669"/>
    <property type="project" value="UniProtKB-KW"/>
</dbReference>
<comment type="caution">
    <text evidence="7">The sequence shown here is derived from an EMBL/GenBank/DDBJ whole genome shotgun (WGS) entry which is preliminary data.</text>
</comment>
<comment type="subcellular location">
    <subcellularLocation>
        <location evidence="1">Cell inner membrane</location>
        <topology evidence="1">Peripheral membrane protein</topology>
    </subcellularLocation>
</comment>
<reference evidence="7 8" key="1">
    <citation type="submission" date="2019-03" db="EMBL/GenBank/DDBJ databases">
        <title>Genomic Encyclopedia of Type Strains, Phase IV (KMG-IV): sequencing the most valuable type-strain genomes for metagenomic binning, comparative biology and taxonomic classification.</title>
        <authorList>
            <person name="Goeker M."/>
        </authorList>
    </citation>
    <scope>NUCLEOTIDE SEQUENCE [LARGE SCALE GENOMIC DNA]</scope>
    <source>
        <strain evidence="7 8">DSM 102969</strain>
    </source>
</reference>
<evidence type="ECO:0000256" key="3">
    <source>
        <dbReference type="ARBA" id="ARBA00022448"/>
    </source>
</evidence>
<keyword evidence="3" id="KW-0813">Transport</keyword>
<evidence type="ECO:0000256" key="2">
    <source>
        <dbReference type="ARBA" id="ARBA00005417"/>
    </source>
</evidence>
<dbReference type="PROSITE" id="PS50893">
    <property type="entry name" value="ABC_TRANSPORTER_2"/>
    <property type="match status" value="1"/>
</dbReference>
<evidence type="ECO:0000313" key="8">
    <source>
        <dbReference type="Proteomes" id="UP000294547"/>
    </source>
</evidence>
<dbReference type="InterPro" id="IPR003439">
    <property type="entry name" value="ABC_transporter-like_ATP-bd"/>
</dbReference>
<protein>
    <submittedName>
        <fullName evidence="7">Putative spermidine/putrescine transport system ATP-binding protein/spermidine/putrescine transport system ATP-binding protein</fullName>
    </submittedName>
</protein>
<feature type="domain" description="ABC transporter" evidence="6">
    <location>
        <begin position="16"/>
        <end position="247"/>
    </location>
</feature>
<dbReference type="SUPFAM" id="SSF52540">
    <property type="entry name" value="P-loop containing nucleoside triphosphate hydrolases"/>
    <property type="match status" value="1"/>
</dbReference>
<dbReference type="GO" id="GO:0140359">
    <property type="term" value="F:ABC-type transporter activity"/>
    <property type="evidence" value="ECO:0007669"/>
    <property type="project" value="UniProtKB-ARBA"/>
</dbReference>
<dbReference type="Proteomes" id="UP000294547">
    <property type="component" value="Unassembled WGS sequence"/>
</dbReference>
<evidence type="ECO:0000256" key="1">
    <source>
        <dbReference type="ARBA" id="ARBA00004417"/>
    </source>
</evidence>
<dbReference type="Gene3D" id="2.40.50.100">
    <property type="match status" value="1"/>
</dbReference>
<evidence type="ECO:0000313" key="7">
    <source>
        <dbReference type="EMBL" id="TDP86327.1"/>
    </source>
</evidence>
<dbReference type="InterPro" id="IPR027417">
    <property type="entry name" value="P-loop_NTPase"/>
</dbReference>